<comment type="caution">
    <text evidence="2">The sequence shown here is derived from an EMBL/GenBank/DDBJ whole genome shotgun (WGS) entry which is preliminary data.</text>
</comment>
<dbReference type="InterPro" id="IPR009045">
    <property type="entry name" value="Zn_M74/Hedgehog-like"/>
</dbReference>
<name>T0H4C9_9SPHN</name>
<dbReference type="PATRIC" id="fig|1331060.3.peg.4452"/>
<dbReference type="Proteomes" id="UP000015531">
    <property type="component" value="Unassembled WGS sequence"/>
</dbReference>
<evidence type="ECO:0000313" key="3">
    <source>
        <dbReference type="Proteomes" id="UP000015531"/>
    </source>
</evidence>
<dbReference type="SUPFAM" id="SSF55166">
    <property type="entry name" value="Hedgehog/DD-peptidase"/>
    <property type="match status" value="1"/>
</dbReference>
<gene>
    <name evidence="2" type="ORF">RLDS_23010</name>
</gene>
<dbReference type="InterPro" id="IPR013230">
    <property type="entry name" value="Peptidase_M15A_C"/>
</dbReference>
<keyword evidence="3" id="KW-1185">Reference proteome</keyword>
<reference evidence="2 3" key="1">
    <citation type="journal article" date="2013" name="Genome Announc.">
        <title>Draft Genome Sequence of Sphingobium lactosutens Strain DS20T, Isolated from a Hexachlorocyclohexane Dumpsite.</title>
        <authorList>
            <person name="Kumar R."/>
            <person name="Dwivedi V."/>
            <person name="Negi V."/>
            <person name="Khurana J.P."/>
            <person name="Lal R."/>
        </authorList>
    </citation>
    <scope>NUCLEOTIDE SEQUENCE [LARGE SCALE GENOMIC DNA]</scope>
    <source>
        <strain evidence="2 3">DS20</strain>
    </source>
</reference>
<evidence type="ECO:0000313" key="2">
    <source>
        <dbReference type="EMBL" id="EQB11216.1"/>
    </source>
</evidence>
<dbReference type="eggNOG" id="COG3108">
    <property type="taxonomic scope" value="Bacteria"/>
</dbReference>
<organism evidence="2 3">
    <name type="scientific">Sphingobium lactosutens DS20</name>
    <dbReference type="NCBI Taxonomy" id="1331060"/>
    <lineage>
        <taxon>Bacteria</taxon>
        <taxon>Pseudomonadati</taxon>
        <taxon>Pseudomonadota</taxon>
        <taxon>Alphaproteobacteria</taxon>
        <taxon>Sphingomonadales</taxon>
        <taxon>Sphingomonadaceae</taxon>
        <taxon>Sphingobium</taxon>
    </lineage>
</organism>
<proteinExistence type="predicted"/>
<protein>
    <submittedName>
        <fullName evidence="2">Peptidase M15A</fullName>
    </submittedName>
</protein>
<dbReference type="Gene3D" id="3.30.1380.10">
    <property type="match status" value="1"/>
</dbReference>
<dbReference type="EMBL" id="ATDP01000107">
    <property type="protein sequence ID" value="EQB11216.1"/>
    <property type="molecule type" value="Genomic_DNA"/>
</dbReference>
<dbReference type="AlphaFoldDB" id="T0H4C9"/>
<accession>T0H4C9</accession>
<evidence type="ECO:0000259" key="1">
    <source>
        <dbReference type="Pfam" id="PF08291"/>
    </source>
</evidence>
<dbReference type="Pfam" id="PF08291">
    <property type="entry name" value="Peptidase_M15_3"/>
    <property type="match status" value="1"/>
</dbReference>
<feature type="domain" description="Peptidase M15A C-terminal" evidence="1">
    <location>
        <begin position="7"/>
        <end position="117"/>
    </location>
</feature>
<sequence length="141" mass="15273">MTKLSSYFSLAEMTTTSTGLNNTPNNQQLAILTNTAQAMDAVRKLLGSSIRVNSGFRSAAVNRKVGGSPTSAHALGYAVDFVCPAFGDPMAICRAIVASGIKFDQLIMEKNRWVHISFDPRMRQQVLSWWGGAYKSGLVGK</sequence>
<dbReference type="OrthoDB" id="7171572at2"/>
<dbReference type="RefSeq" id="WP_021228061.1">
    <property type="nucleotide sequence ID" value="NZ_ATDP01000107.1"/>
</dbReference>